<keyword evidence="2" id="KW-0472">Membrane</keyword>
<dbReference type="OrthoDB" id="2608137at2"/>
<gene>
    <name evidence="3" type="ORF">BG53_08740</name>
</gene>
<reference evidence="3 4" key="1">
    <citation type="submission" date="2014-02" db="EMBL/GenBank/DDBJ databases">
        <title>Genome sequence of Paenibacillus darwinianus reveals adaptive mechanisms for survival in Antarctic soils.</title>
        <authorList>
            <person name="Dsouza M."/>
            <person name="Taylor M.W."/>
            <person name="Turner S.J."/>
            <person name="Aislabie J."/>
        </authorList>
    </citation>
    <scope>NUCLEOTIDE SEQUENCE [LARGE SCALE GENOMIC DNA]</scope>
    <source>
        <strain evidence="3 4">CE1</strain>
    </source>
</reference>
<protein>
    <submittedName>
        <fullName evidence="3">Uncharacterized protein</fullName>
    </submittedName>
</protein>
<keyword evidence="2" id="KW-1133">Transmembrane helix</keyword>
<feature type="region of interest" description="Disordered" evidence="1">
    <location>
        <begin position="1"/>
        <end position="36"/>
    </location>
</feature>
<comment type="caution">
    <text evidence="3">The sequence shown here is derived from an EMBL/GenBank/DDBJ whole genome shotgun (WGS) entry which is preliminary data.</text>
</comment>
<proteinExistence type="predicted"/>
<name>A0A9W5S382_9BACL</name>
<sequence>MDQEQGQPRRTDSPDTPSFEPIPEPGMTPVDPVVTEPPARKQSGLGIASFIIGIVCMFALIASIAIATASVMDFVSPDGTFDESMMESQGMGALMTVAIVGMGSLALSFAGLILGIIGCVQKNRRKTLAIIGLILNGLLLVGFVGLMVIGFAMGTTAP</sequence>
<evidence type="ECO:0000256" key="1">
    <source>
        <dbReference type="SAM" id="MobiDB-lite"/>
    </source>
</evidence>
<organism evidence="3 4">
    <name type="scientific">Paenibacillus darwinianus</name>
    <dbReference type="NCBI Taxonomy" id="1380763"/>
    <lineage>
        <taxon>Bacteria</taxon>
        <taxon>Bacillati</taxon>
        <taxon>Bacillota</taxon>
        <taxon>Bacilli</taxon>
        <taxon>Bacillales</taxon>
        <taxon>Paenibacillaceae</taxon>
        <taxon>Paenibacillus</taxon>
    </lineage>
</organism>
<keyword evidence="2" id="KW-0812">Transmembrane</keyword>
<accession>A0A9W5S382</accession>
<feature type="transmembrane region" description="Helical" evidence="2">
    <location>
        <begin position="47"/>
        <end position="72"/>
    </location>
</feature>
<evidence type="ECO:0000313" key="3">
    <source>
        <dbReference type="EMBL" id="EXX91815.1"/>
    </source>
</evidence>
<dbReference type="Proteomes" id="UP000053750">
    <property type="component" value="Unassembled WGS sequence"/>
</dbReference>
<feature type="transmembrane region" description="Helical" evidence="2">
    <location>
        <begin position="128"/>
        <end position="153"/>
    </location>
</feature>
<feature type="transmembrane region" description="Helical" evidence="2">
    <location>
        <begin position="92"/>
        <end position="116"/>
    </location>
</feature>
<dbReference type="RefSeq" id="WP_051587706.1">
    <property type="nucleotide sequence ID" value="NZ_KK082115.1"/>
</dbReference>
<keyword evidence="4" id="KW-1185">Reference proteome</keyword>
<evidence type="ECO:0000256" key="2">
    <source>
        <dbReference type="SAM" id="Phobius"/>
    </source>
</evidence>
<dbReference type="AlphaFoldDB" id="A0A9W5S382"/>
<dbReference type="EMBL" id="JFHU01000023">
    <property type="protein sequence ID" value="EXX91815.1"/>
    <property type="molecule type" value="Genomic_DNA"/>
</dbReference>
<evidence type="ECO:0000313" key="4">
    <source>
        <dbReference type="Proteomes" id="UP000053750"/>
    </source>
</evidence>